<evidence type="ECO:0000313" key="1">
    <source>
        <dbReference type="EMBL" id="QHT04796.1"/>
    </source>
</evidence>
<reference evidence="1" key="1">
    <citation type="journal article" date="2020" name="Nature">
        <title>Giant virus diversity and host interactions through global metagenomics.</title>
        <authorList>
            <person name="Schulz F."/>
            <person name="Roux S."/>
            <person name="Paez-Espino D."/>
            <person name="Jungbluth S."/>
            <person name="Walsh D.A."/>
            <person name="Denef V.J."/>
            <person name="McMahon K.D."/>
            <person name="Konstantinidis K.T."/>
            <person name="Eloe-Fadrosh E.A."/>
            <person name="Kyrpides N.C."/>
            <person name="Woyke T."/>
        </authorList>
    </citation>
    <scope>NUCLEOTIDE SEQUENCE</scope>
    <source>
        <strain evidence="1">GVMAG-M-3300021343-4</strain>
    </source>
</reference>
<dbReference type="EMBL" id="MN739438">
    <property type="protein sequence ID" value="QHT04796.1"/>
    <property type="molecule type" value="Genomic_DNA"/>
</dbReference>
<organism evidence="1">
    <name type="scientific">viral metagenome</name>
    <dbReference type="NCBI Taxonomy" id="1070528"/>
    <lineage>
        <taxon>unclassified sequences</taxon>
        <taxon>metagenomes</taxon>
        <taxon>organismal metagenomes</taxon>
    </lineage>
</organism>
<name>A0A6C0CJ53_9ZZZZ</name>
<proteinExistence type="predicted"/>
<dbReference type="AlphaFoldDB" id="A0A6C0CJ53"/>
<sequence>MSYSVCNASTNEVLRTYHVSDLEFARIFRNTLTHGSYMYHKNSRGETVRLREPVFVDLPEGQQFYRKSKGDSNKTLVTQVSLKPGPPLVRQGIPTAIHLNATDTTVPPGHFKDAATLGLVQFRKLSETELGEPAEETGNVADPTE</sequence>
<accession>A0A6C0CJ53</accession>
<protein>
    <submittedName>
        <fullName evidence="1">Uncharacterized protein</fullName>
    </submittedName>
</protein>